<name>A0A1I2GU87_9MICO</name>
<dbReference type="SUPFAM" id="SSF56112">
    <property type="entry name" value="Protein kinase-like (PK-like)"/>
    <property type="match status" value="1"/>
</dbReference>
<feature type="region of interest" description="Disordered" evidence="5">
    <location>
        <begin position="347"/>
        <end position="370"/>
    </location>
</feature>
<keyword evidence="8" id="KW-0723">Serine/threonine-protein kinase</keyword>
<dbReference type="InterPro" id="IPR011009">
    <property type="entry name" value="Kinase-like_dom_sf"/>
</dbReference>
<sequence length="588" mass="60843">MERHTKRPGDEVGGYHVVERLGSGAAGTVYRAVDGGGDAVALKLLHRAYAVTDGARARLLREVAALQKVTHPAIARVLDAEADADDAFIVTELVDGPSLEDEVMGGGPLDADDLYELAAQLAEALHAVHDADLLHRDVKPSNILVADNGPVLIDFGIAQGLDDARVTSTGFVMGTPGYLAPEMLDGAEPSAQGDWWGWAASLAYAATGRAPFGVRPLDVVLSRVRAGVVDLDGLGPVTTAALAGALDVDPDQRLGPDEVVTMLRQAAQSGEVSTALLPTPPVVPAAAPAAGTVPLAAPAPVGHGDVGEQAGEQAGEGTAILTTSGTTRMLDVDAGDGTLLLDTHGRPGDPVLGEDAGDGQGEGYPLDYEPRPLDETGYVRPVHRRRPVAILALAVPAVAAATLYPALTAVVVLVLLFLVRTVGVAAEALHDRREDRGVRRSDGWRAAVLLPWHALRALGGLVPSVLVAASAGVVVLGTSWWLLQTNQWVVAPLEGADATAAGTQNAPWVFSAALAVTAALVLLLLWFGPLSRMTRVGARTVLGHVAPGAVGTAFVVIVALALAALFGLWIAVDKPVEWWPFTGPPDLS</sequence>
<dbReference type="STRING" id="285351.SAMN04488035_1958"/>
<dbReference type="Pfam" id="PF00069">
    <property type="entry name" value="Pkinase"/>
    <property type="match status" value="1"/>
</dbReference>
<dbReference type="GO" id="GO:0005524">
    <property type="term" value="F:ATP binding"/>
    <property type="evidence" value="ECO:0007669"/>
    <property type="project" value="UniProtKB-KW"/>
</dbReference>
<keyword evidence="9" id="KW-1185">Reference proteome</keyword>
<dbReference type="InterPro" id="IPR018247">
    <property type="entry name" value="EF_Hand_1_Ca_BS"/>
</dbReference>
<evidence type="ECO:0000313" key="8">
    <source>
        <dbReference type="EMBL" id="SFF20387.1"/>
    </source>
</evidence>
<dbReference type="GO" id="GO:0004674">
    <property type="term" value="F:protein serine/threonine kinase activity"/>
    <property type="evidence" value="ECO:0007669"/>
    <property type="project" value="UniProtKB-KW"/>
</dbReference>
<evidence type="ECO:0000259" key="7">
    <source>
        <dbReference type="PROSITE" id="PS50011"/>
    </source>
</evidence>
<evidence type="ECO:0000256" key="5">
    <source>
        <dbReference type="SAM" id="MobiDB-lite"/>
    </source>
</evidence>
<accession>A0A1I2GU87</accession>
<dbReference type="InterPro" id="IPR008271">
    <property type="entry name" value="Ser/Thr_kinase_AS"/>
</dbReference>
<dbReference type="AlphaFoldDB" id="A0A1I2GU87"/>
<evidence type="ECO:0000256" key="6">
    <source>
        <dbReference type="SAM" id="Phobius"/>
    </source>
</evidence>
<dbReference type="Gene3D" id="1.10.510.10">
    <property type="entry name" value="Transferase(Phosphotransferase) domain 1"/>
    <property type="match status" value="1"/>
</dbReference>
<keyword evidence="6" id="KW-1133">Transmembrane helix</keyword>
<dbReference type="PANTHER" id="PTHR43289">
    <property type="entry name" value="MITOGEN-ACTIVATED PROTEIN KINASE KINASE KINASE 20-RELATED"/>
    <property type="match status" value="1"/>
</dbReference>
<dbReference type="PANTHER" id="PTHR43289:SF34">
    <property type="entry name" value="SERINE_THREONINE-PROTEIN KINASE YBDM-RELATED"/>
    <property type="match status" value="1"/>
</dbReference>
<organism evidence="8 9">
    <name type="scientific">Flavimobilis marinus</name>
    <dbReference type="NCBI Taxonomy" id="285351"/>
    <lineage>
        <taxon>Bacteria</taxon>
        <taxon>Bacillati</taxon>
        <taxon>Actinomycetota</taxon>
        <taxon>Actinomycetes</taxon>
        <taxon>Micrococcales</taxon>
        <taxon>Jonesiaceae</taxon>
        <taxon>Flavimobilis</taxon>
    </lineage>
</organism>
<evidence type="ECO:0000313" key="9">
    <source>
        <dbReference type="Proteomes" id="UP000198520"/>
    </source>
</evidence>
<dbReference type="OrthoDB" id="9762169at2"/>
<proteinExistence type="predicted"/>
<evidence type="ECO:0000256" key="1">
    <source>
        <dbReference type="ARBA" id="ARBA00022679"/>
    </source>
</evidence>
<feature type="transmembrane region" description="Helical" evidence="6">
    <location>
        <begin position="508"/>
        <end position="527"/>
    </location>
</feature>
<evidence type="ECO:0000256" key="2">
    <source>
        <dbReference type="ARBA" id="ARBA00022741"/>
    </source>
</evidence>
<protein>
    <submittedName>
        <fullName evidence="8">Serine/threonine protein kinase</fullName>
    </submittedName>
</protein>
<dbReference type="RefSeq" id="WP_093377950.1">
    <property type="nucleotide sequence ID" value="NZ_BNAN01000003.1"/>
</dbReference>
<dbReference type="PROSITE" id="PS00018">
    <property type="entry name" value="EF_HAND_1"/>
    <property type="match status" value="1"/>
</dbReference>
<keyword evidence="3 8" id="KW-0418">Kinase</keyword>
<dbReference type="CDD" id="cd14014">
    <property type="entry name" value="STKc_PknB_like"/>
    <property type="match status" value="1"/>
</dbReference>
<keyword evidence="6" id="KW-0472">Membrane</keyword>
<evidence type="ECO:0000256" key="4">
    <source>
        <dbReference type="ARBA" id="ARBA00022840"/>
    </source>
</evidence>
<keyword evidence="1" id="KW-0808">Transferase</keyword>
<dbReference type="Proteomes" id="UP000198520">
    <property type="component" value="Unassembled WGS sequence"/>
</dbReference>
<gene>
    <name evidence="8" type="ORF">SAMN04488035_1958</name>
</gene>
<dbReference type="EMBL" id="FONZ01000003">
    <property type="protein sequence ID" value="SFF20387.1"/>
    <property type="molecule type" value="Genomic_DNA"/>
</dbReference>
<feature type="transmembrane region" description="Helical" evidence="6">
    <location>
        <begin position="548"/>
        <end position="572"/>
    </location>
</feature>
<feature type="domain" description="Protein kinase" evidence="7">
    <location>
        <begin position="15"/>
        <end position="277"/>
    </location>
</feature>
<dbReference type="PROSITE" id="PS00108">
    <property type="entry name" value="PROTEIN_KINASE_ST"/>
    <property type="match status" value="1"/>
</dbReference>
<keyword evidence="4" id="KW-0067">ATP-binding</keyword>
<keyword evidence="6" id="KW-0812">Transmembrane</keyword>
<reference evidence="9" key="1">
    <citation type="submission" date="2016-10" db="EMBL/GenBank/DDBJ databases">
        <authorList>
            <person name="Varghese N."/>
            <person name="Submissions S."/>
        </authorList>
    </citation>
    <scope>NUCLEOTIDE SEQUENCE [LARGE SCALE GENOMIC DNA]</scope>
    <source>
        <strain evidence="9">DSM 19083</strain>
    </source>
</reference>
<feature type="transmembrane region" description="Helical" evidence="6">
    <location>
        <begin position="461"/>
        <end position="483"/>
    </location>
</feature>
<dbReference type="Gene3D" id="3.30.200.20">
    <property type="entry name" value="Phosphorylase Kinase, domain 1"/>
    <property type="match status" value="1"/>
</dbReference>
<keyword evidence="2" id="KW-0547">Nucleotide-binding</keyword>
<dbReference type="InterPro" id="IPR000719">
    <property type="entry name" value="Prot_kinase_dom"/>
</dbReference>
<dbReference type="PROSITE" id="PS50011">
    <property type="entry name" value="PROTEIN_KINASE_DOM"/>
    <property type="match status" value="1"/>
</dbReference>
<evidence type="ECO:0000256" key="3">
    <source>
        <dbReference type="ARBA" id="ARBA00022777"/>
    </source>
</evidence>
<dbReference type="SMART" id="SM00220">
    <property type="entry name" value="S_TKc"/>
    <property type="match status" value="1"/>
</dbReference>